<dbReference type="FunFam" id="1.10.220.10:FF:000001">
    <property type="entry name" value="Annexin"/>
    <property type="match status" value="1"/>
</dbReference>
<accession>A0AAP0J9R3</accession>
<dbReference type="GO" id="GO:0005737">
    <property type="term" value="C:cytoplasm"/>
    <property type="evidence" value="ECO:0007669"/>
    <property type="project" value="TreeGrafter"/>
</dbReference>
<dbReference type="FunFam" id="1.10.220.10:FF:000009">
    <property type="entry name" value="Annexin"/>
    <property type="match status" value="1"/>
</dbReference>
<evidence type="ECO:0000256" key="4">
    <source>
        <dbReference type="ARBA" id="ARBA00023216"/>
    </source>
</evidence>
<evidence type="ECO:0000313" key="7">
    <source>
        <dbReference type="EMBL" id="KAK9128928.1"/>
    </source>
</evidence>
<dbReference type="Gene3D" id="1.10.220.10">
    <property type="entry name" value="Annexin"/>
    <property type="match status" value="4"/>
</dbReference>
<dbReference type="GO" id="GO:0009414">
    <property type="term" value="P:response to water deprivation"/>
    <property type="evidence" value="ECO:0007669"/>
    <property type="project" value="TreeGrafter"/>
</dbReference>
<dbReference type="InterPro" id="IPR037104">
    <property type="entry name" value="Annexin_sf"/>
</dbReference>
<evidence type="ECO:0000256" key="5">
    <source>
        <dbReference type="ARBA" id="ARBA00023302"/>
    </source>
</evidence>
<feature type="binding site" evidence="6">
    <location>
        <position position="28"/>
    </location>
    <ligand>
        <name>Ca(2+)</name>
        <dbReference type="ChEBI" id="CHEBI:29108"/>
        <label>1</label>
    </ligand>
</feature>
<dbReference type="Proteomes" id="UP001420932">
    <property type="component" value="Unassembled WGS sequence"/>
</dbReference>
<feature type="binding site" evidence="6">
    <location>
        <position position="26"/>
    </location>
    <ligand>
        <name>Ca(2+)</name>
        <dbReference type="ChEBI" id="CHEBI:29108"/>
        <label>1</label>
    </ligand>
</feature>
<feature type="binding site" evidence="6">
    <location>
        <position position="296"/>
    </location>
    <ligand>
        <name>Ca(2+)</name>
        <dbReference type="ChEBI" id="CHEBI:29108"/>
        <label>1</label>
    </ligand>
</feature>
<dbReference type="FunFam" id="1.10.220.10:FF:000006">
    <property type="entry name" value="Annexin"/>
    <property type="match status" value="1"/>
</dbReference>
<name>A0AAP0J9R3_9MAGN</name>
<dbReference type="PRINTS" id="PR01814">
    <property type="entry name" value="ANNEXINPLANT"/>
</dbReference>
<feature type="binding site" evidence="6">
    <location>
        <position position="254"/>
    </location>
    <ligand>
        <name>Ca(2+)</name>
        <dbReference type="ChEBI" id="CHEBI:29108"/>
        <label>1</label>
    </ligand>
</feature>
<dbReference type="GO" id="GO:0005886">
    <property type="term" value="C:plasma membrane"/>
    <property type="evidence" value="ECO:0007669"/>
    <property type="project" value="TreeGrafter"/>
</dbReference>
<dbReference type="GO" id="GO:0009408">
    <property type="term" value="P:response to heat"/>
    <property type="evidence" value="ECO:0007669"/>
    <property type="project" value="TreeGrafter"/>
</dbReference>
<feature type="binding site" evidence="6">
    <location>
        <position position="294"/>
    </location>
    <ligand>
        <name>Ca(2+)</name>
        <dbReference type="ChEBI" id="CHEBI:29108"/>
        <label>1</label>
    </ligand>
</feature>
<dbReference type="Pfam" id="PF00191">
    <property type="entry name" value="Annexin"/>
    <property type="match status" value="4"/>
</dbReference>
<dbReference type="GO" id="GO:0001786">
    <property type="term" value="F:phosphatidylserine binding"/>
    <property type="evidence" value="ECO:0007669"/>
    <property type="project" value="TreeGrafter"/>
</dbReference>
<comment type="caution">
    <text evidence="7">The sequence shown here is derived from an EMBL/GenBank/DDBJ whole genome shotgun (WGS) entry which is preliminary data.</text>
</comment>
<feature type="binding site" evidence="6">
    <location>
        <position position="297"/>
    </location>
    <ligand>
        <name>Ca(2+)</name>
        <dbReference type="ChEBI" id="CHEBI:29108"/>
        <label>2</label>
    </ligand>
</feature>
<dbReference type="InterPro" id="IPR009118">
    <property type="entry name" value="AnnexinD_plant"/>
</dbReference>
<dbReference type="GO" id="GO:0009409">
    <property type="term" value="P:response to cold"/>
    <property type="evidence" value="ECO:0007669"/>
    <property type="project" value="TreeGrafter"/>
</dbReference>
<dbReference type="GO" id="GO:0009651">
    <property type="term" value="P:response to salt stress"/>
    <property type="evidence" value="ECO:0007669"/>
    <property type="project" value="TreeGrafter"/>
</dbReference>
<evidence type="ECO:0000256" key="2">
    <source>
        <dbReference type="ARBA" id="ARBA00022737"/>
    </source>
</evidence>
<feature type="binding site" evidence="6">
    <location>
        <position position="68"/>
    </location>
    <ligand>
        <name>Ca(2+)</name>
        <dbReference type="ChEBI" id="CHEBI:29108"/>
        <label>1</label>
    </ligand>
</feature>
<gene>
    <name evidence="7" type="ORF">Syun_017725</name>
</gene>
<keyword evidence="2" id="KW-0677">Repeat</keyword>
<dbReference type="GO" id="GO:0005544">
    <property type="term" value="F:calcium-dependent phospholipid binding"/>
    <property type="evidence" value="ECO:0007669"/>
    <property type="project" value="UniProtKB-KW"/>
</dbReference>
<dbReference type="AlphaFoldDB" id="A0AAP0J9R3"/>
<dbReference type="InterPro" id="IPR018502">
    <property type="entry name" value="Annexin_repeat"/>
</dbReference>
<keyword evidence="4" id="KW-0041">Annexin</keyword>
<evidence type="ECO:0000256" key="3">
    <source>
        <dbReference type="ARBA" id="ARBA00022837"/>
    </source>
</evidence>
<keyword evidence="3 6" id="KW-0106">Calcium</keyword>
<keyword evidence="8" id="KW-1185">Reference proteome</keyword>
<reference evidence="7 8" key="1">
    <citation type="submission" date="2024-01" db="EMBL/GenBank/DDBJ databases">
        <title>Genome assemblies of Stephania.</title>
        <authorList>
            <person name="Yang L."/>
        </authorList>
    </citation>
    <scope>NUCLEOTIDE SEQUENCE [LARGE SCALE GENOMIC DNA]</scope>
    <source>
        <strain evidence="7">YNDBR</strain>
        <tissue evidence="7">Leaf</tissue>
    </source>
</reference>
<evidence type="ECO:0008006" key="9">
    <source>
        <dbReference type="Google" id="ProtNLM"/>
    </source>
</evidence>
<feature type="binding site" evidence="6">
    <location>
        <position position="252"/>
    </location>
    <ligand>
        <name>Ca(2+)</name>
        <dbReference type="ChEBI" id="CHEBI:29108"/>
        <label>1</label>
    </ligand>
</feature>
<keyword evidence="5" id="KW-0111">Calcium/phospholipid-binding</keyword>
<sequence>MATLLVPDQVPSAVEDAEIIRNAVKGWGTDEKTLISVLAHRNAAQRKQIKQAYEELYGENLIKRLETEISGNFEKAMYRWLLDPIDREAVLAHVALKNGDYSVIVETATVLSPDELLEVKRAYQFRYKRSLEEDVATNTSGDIRKLLVALVGVYKYNGVEIDARVAKHEATLLNDMIAGKAFNHEELIRILSTRSKEQLRATFNNFREDHGNNITKRIVGDPTDEYLAALRTTVRCLRDPMKYFVKALSSAIKRAESDEDTLTRIVVTRAEKDLEEIKEQYYKRYSTSVDQDVAKETSGHYKGFLLALLGSEKH</sequence>
<dbReference type="FunFam" id="1.10.220.10:FF:000008">
    <property type="entry name" value="Annexin"/>
    <property type="match status" value="1"/>
</dbReference>
<dbReference type="InterPro" id="IPR001464">
    <property type="entry name" value="Annexin"/>
</dbReference>
<dbReference type="SUPFAM" id="SSF47874">
    <property type="entry name" value="Annexin"/>
    <property type="match status" value="1"/>
</dbReference>
<proteinExistence type="predicted"/>
<dbReference type="PANTHER" id="PTHR10502:SF193">
    <property type="entry name" value="ANNEXIN D8"/>
    <property type="match status" value="1"/>
</dbReference>
<dbReference type="GO" id="GO:0005509">
    <property type="term" value="F:calcium ion binding"/>
    <property type="evidence" value="ECO:0007669"/>
    <property type="project" value="InterPro"/>
</dbReference>
<dbReference type="PANTHER" id="PTHR10502">
    <property type="entry name" value="ANNEXIN"/>
    <property type="match status" value="1"/>
</dbReference>
<dbReference type="PRINTS" id="PR00196">
    <property type="entry name" value="ANNEXIN"/>
</dbReference>
<keyword evidence="1 6" id="KW-0479">Metal-binding</keyword>
<dbReference type="PROSITE" id="PS51897">
    <property type="entry name" value="ANNEXIN_2"/>
    <property type="match status" value="4"/>
</dbReference>
<evidence type="ECO:0000256" key="1">
    <source>
        <dbReference type="ARBA" id="ARBA00022723"/>
    </source>
</evidence>
<dbReference type="EMBL" id="JBBNAF010000007">
    <property type="protein sequence ID" value="KAK9128928.1"/>
    <property type="molecule type" value="Genomic_DNA"/>
</dbReference>
<organism evidence="7 8">
    <name type="scientific">Stephania yunnanensis</name>
    <dbReference type="NCBI Taxonomy" id="152371"/>
    <lineage>
        <taxon>Eukaryota</taxon>
        <taxon>Viridiplantae</taxon>
        <taxon>Streptophyta</taxon>
        <taxon>Embryophyta</taxon>
        <taxon>Tracheophyta</taxon>
        <taxon>Spermatophyta</taxon>
        <taxon>Magnoliopsida</taxon>
        <taxon>Ranunculales</taxon>
        <taxon>Menispermaceae</taxon>
        <taxon>Menispermoideae</taxon>
        <taxon>Cissampelideae</taxon>
        <taxon>Stephania</taxon>
    </lineage>
</organism>
<evidence type="ECO:0000256" key="6">
    <source>
        <dbReference type="PIRSR" id="PIRSR609118-1"/>
    </source>
</evidence>
<evidence type="ECO:0000313" key="8">
    <source>
        <dbReference type="Proteomes" id="UP001420932"/>
    </source>
</evidence>
<protein>
    <recommendedName>
        <fullName evidence="9">Annexin</fullName>
    </recommendedName>
</protein>
<dbReference type="SMART" id="SM00335">
    <property type="entry name" value="ANX"/>
    <property type="match status" value="4"/>
</dbReference>